<comment type="similarity">
    <text evidence="7">Belongs to the NrdR family.</text>
</comment>
<dbReference type="GO" id="GO:0005524">
    <property type="term" value="F:ATP binding"/>
    <property type="evidence" value="ECO:0007669"/>
    <property type="project" value="UniProtKB-UniRule"/>
</dbReference>
<evidence type="ECO:0000256" key="2">
    <source>
        <dbReference type="ARBA" id="ARBA00022741"/>
    </source>
</evidence>
<dbReference type="AlphaFoldDB" id="A0A7W9SR43"/>
<evidence type="ECO:0000256" key="3">
    <source>
        <dbReference type="ARBA" id="ARBA00022840"/>
    </source>
</evidence>
<dbReference type="GO" id="GO:0003677">
    <property type="term" value="F:DNA binding"/>
    <property type="evidence" value="ECO:0007669"/>
    <property type="project" value="UniProtKB-KW"/>
</dbReference>
<feature type="domain" description="ATP-cone" evidence="8">
    <location>
        <begin position="50"/>
        <end position="140"/>
    </location>
</feature>
<dbReference type="EMBL" id="JACHGW010000003">
    <property type="protein sequence ID" value="MBB6051281.1"/>
    <property type="molecule type" value="Genomic_DNA"/>
</dbReference>
<dbReference type="InterPro" id="IPR005144">
    <property type="entry name" value="ATP-cone_dom"/>
</dbReference>
<dbReference type="PANTHER" id="PTHR30455">
    <property type="entry name" value="TRANSCRIPTIONAL REPRESSOR NRDR"/>
    <property type="match status" value="1"/>
</dbReference>
<dbReference type="RefSeq" id="WP_184197938.1">
    <property type="nucleotide sequence ID" value="NZ_JACHGW010000003.1"/>
</dbReference>
<proteinExistence type="inferred from homology"/>
<keyword evidence="2 7" id="KW-0547">Nucleotide-binding</keyword>
<dbReference type="InterPro" id="IPR003796">
    <property type="entry name" value="RNR_NrdR-like"/>
</dbReference>
<dbReference type="HAMAP" id="MF_00440">
    <property type="entry name" value="NrdR"/>
    <property type="match status" value="1"/>
</dbReference>
<gene>
    <name evidence="7" type="primary">nrdR</name>
    <name evidence="9" type="ORF">HNQ39_003091</name>
</gene>
<evidence type="ECO:0000256" key="7">
    <source>
        <dbReference type="HAMAP-Rule" id="MF_00440"/>
    </source>
</evidence>
<dbReference type="PROSITE" id="PS51161">
    <property type="entry name" value="ATP_CONE"/>
    <property type="match status" value="1"/>
</dbReference>
<evidence type="ECO:0000256" key="5">
    <source>
        <dbReference type="ARBA" id="ARBA00023125"/>
    </source>
</evidence>
<dbReference type="NCBIfam" id="TIGR00244">
    <property type="entry name" value="transcriptional regulator NrdR"/>
    <property type="match status" value="1"/>
</dbReference>
<keyword evidence="3 7" id="KW-0067">ATP-binding</keyword>
<evidence type="ECO:0000256" key="6">
    <source>
        <dbReference type="ARBA" id="ARBA00023163"/>
    </source>
</evidence>
<comment type="caution">
    <text evidence="9">The sequence shown here is derived from an EMBL/GenBank/DDBJ whole genome shotgun (WGS) entry which is preliminary data.</text>
</comment>
<keyword evidence="6 7" id="KW-0804">Transcription</keyword>
<accession>A0A7W9SR43</accession>
<evidence type="ECO:0000256" key="1">
    <source>
        <dbReference type="ARBA" id="ARBA00022491"/>
    </source>
</evidence>
<dbReference type="InterPro" id="IPR055173">
    <property type="entry name" value="NrdR-like_N"/>
</dbReference>
<organism evidence="9 10">
    <name type="scientific">Armatimonas rosea</name>
    <dbReference type="NCBI Taxonomy" id="685828"/>
    <lineage>
        <taxon>Bacteria</taxon>
        <taxon>Bacillati</taxon>
        <taxon>Armatimonadota</taxon>
        <taxon>Armatimonadia</taxon>
        <taxon>Armatimonadales</taxon>
        <taxon>Armatimonadaceae</taxon>
        <taxon>Armatimonas</taxon>
    </lineage>
</organism>
<dbReference type="GO" id="GO:0008270">
    <property type="term" value="F:zinc ion binding"/>
    <property type="evidence" value="ECO:0007669"/>
    <property type="project" value="InterPro"/>
</dbReference>
<keyword evidence="10" id="KW-1185">Reference proteome</keyword>
<evidence type="ECO:0000313" key="10">
    <source>
        <dbReference type="Proteomes" id="UP000520814"/>
    </source>
</evidence>
<reference evidence="9 10" key="1">
    <citation type="submission" date="2020-08" db="EMBL/GenBank/DDBJ databases">
        <title>Genomic Encyclopedia of Type Strains, Phase IV (KMG-IV): sequencing the most valuable type-strain genomes for metagenomic binning, comparative biology and taxonomic classification.</title>
        <authorList>
            <person name="Goeker M."/>
        </authorList>
    </citation>
    <scope>NUCLEOTIDE SEQUENCE [LARGE SCALE GENOMIC DNA]</scope>
    <source>
        <strain evidence="9 10">DSM 23562</strain>
    </source>
</reference>
<evidence type="ECO:0000313" key="9">
    <source>
        <dbReference type="EMBL" id="MBB6051281.1"/>
    </source>
</evidence>
<evidence type="ECO:0000259" key="8">
    <source>
        <dbReference type="PROSITE" id="PS51161"/>
    </source>
</evidence>
<dbReference type="Proteomes" id="UP000520814">
    <property type="component" value="Unassembled WGS sequence"/>
</dbReference>
<name>A0A7W9SR43_ARMRO</name>
<keyword evidence="4 7" id="KW-0805">Transcription regulation</keyword>
<evidence type="ECO:0000256" key="4">
    <source>
        <dbReference type="ARBA" id="ARBA00023015"/>
    </source>
</evidence>
<protein>
    <recommendedName>
        <fullName evidence="7">Transcriptional repressor NrdR</fullName>
    </recommendedName>
</protein>
<keyword evidence="5 7" id="KW-0238">DNA-binding</keyword>
<dbReference type="Pfam" id="PF03477">
    <property type="entry name" value="ATP-cone"/>
    <property type="match status" value="1"/>
</dbReference>
<sequence>MRCPYCGTLDKDHVLDSRPIREGAAIRRRRECESCLGRFTTFEEVEELRLMVLKNNGAREPFERGKLRRAIELACKKRPVPDAALSQLVDELERALYARAEREVSSQAIGELLMEKLRLLDTVAYVRFASVYRQFEDVREFRELVERLPK</sequence>
<comment type="function">
    <text evidence="7">Negatively regulates transcription of bacterial ribonucleotide reductase nrd genes and operons by binding to NrdR-boxes.</text>
</comment>
<keyword evidence="1 7" id="KW-0678">Repressor</keyword>
<comment type="caution">
    <text evidence="7">Lacks conserved residue(s) required for the propagation of feature annotation.</text>
</comment>
<dbReference type="GO" id="GO:0045892">
    <property type="term" value="P:negative regulation of DNA-templated transcription"/>
    <property type="evidence" value="ECO:0007669"/>
    <property type="project" value="UniProtKB-UniRule"/>
</dbReference>
<dbReference type="PANTHER" id="PTHR30455:SF2">
    <property type="entry name" value="TRANSCRIPTIONAL REPRESSOR NRDR"/>
    <property type="match status" value="1"/>
</dbReference>
<dbReference type="Pfam" id="PF22811">
    <property type="entry name" value="Zn_ribbon_NrdR"/>
    <property type="match status" value="1"/>
</dbReference>